<feature type="transmembrane region" description="Helical" evidence="1">
    <location>
        <begin position="12"/>
        <end position="33"/>
    </location>
</feature>
<evidence type="ECO:0000256" key="1">
    <source>
        <dbReference type="SAM" id="Phobius"/>
    </source>
</evidence>
<dbReference type="RefSeq" id="WP_164731077.1">
    <property type="nucleotide sequence ID" value="NZ_CP016379.1"/>
</dbReference>
<evidence type="ECO:0008006" key="4">
    <source>
        <dbReference type="Google" id="ProtNLM"/>
    </source>
</evidence>
<keyword evidence="1" id="KW-0812">Transmembrane</keyword>
<dbReference type="Proteomes" id="UP000267250">
    <property type="component" value="Chromosome"/>
</dbReference>
<sequence>MQEFMNKLQTDLLFFIQIGMLVVLFILVIINSIRISRLKKKLKQITHNQDGKNIETIIKDYYGDIDKVKETQAKILTKQQEIAAILQRCITKVGMVRFNPFKDMGGDQSFAIALLDRENNGIVISSLYGRTNSRFYGKPIIKGQSSYTLSEEEKEAIRRAIAGKIDQ</sequence>
<keyword evidence="1" id="KW-0472">Membrane</keyword>
<keyword evidence="1" id="KW-1133">Transmembrane helix</keyword>
<accession>A0A3S9T191</accession>
<organism evidence="2 3">
    <name type="scientific">Anoxybacter fermentans</name>
    <dbReference type="NCBI Taxonomy" id="1323375"/>
    <lineage>
        <taxon>Bacteria</taxon>
        <taxon>Bacillati</taxon>
        <taxon>Bacillota</taxon>
        <taxon>Clostridia</taxon>
        <taxon>Halanaerobiales</taxon>
        <taxon>Anoxybacter</taxon>
    </lineage>
</organism>
<dbReference type="AlphaFoldDB" id="A0A3S9T191"/>
<dbReference type="EMBL" id="CP016379">
    <property type="protein sequence ID" value="AZR74290.1"/>
    <property type="molecule type" value="Genomic_DNA"/>
</dbReference>
<protein>
    <recommendedName>
        <fullName evidence="4">DUF4446 domain-containing protein</fullName>
    </recommendedName>
</protein>
<proteinExistence type="predicted"/>
<dbReference type="Pfam" id="PF14584">
    <property type="entry name" value="DUF4446"/>
    <property type="match status" value="1"/>
</dbReference>
<evidence type="ECO:0000313" key="3">
    <source>
        <dbReference type="Proteomes" id="UP000267250"/>
    </source>
</evidence>
<dbReference type="KEGG" id="aft:BBF96_13290"/>
<keyword evidence="3" id="KW-1185">Reference proteome</keyword>
<evidence type="ECO:0000313" key="2">
    <source>
        <dbReference type="EMBL" id="AZR74290.1"/>
    </source>
</evidence>
<gene>
    <name evidence="2" type="ORF">BBF96_13290</name>
</gene>
<name>A0A3S9T191_9FIRM</name>
<reference evidence="2 3" key="1">
    <citation type="submission" date="2016-07" db="EMBL/GenBank/DDBJ databases">
        <title>Genome and transcriptome analysis of iron-reducing fermentative bacteria Anoxybacter fermentans.</title>
        <authorList>
            <person name="Zeng X."/>
            <person name="Shao Z."/>
        </authorList>
    </citation>
    <scope>NUCLEOTIDE SEQUENCE [LARGE SCALE GENOMIC DNA]</scope>
    <source>
        <strain evidence="2 3">DY22613</strain>
    </source>
</reference>
<dbReference type="InterPro" id="IPR027981">
    <property type="entry name" value="DUF4446"/>
</dbReference>